<dbReference type="InterPro" id="IPR045024">
    <property type="entry name" value="NDH-2"/>
</dbReference>
<dbReference type="Gene3D" id="3.50.50.100">
    <property type="match status" value="1"/>
</dbReference>
<dbReference type="InterPro" id="IPR036188">
    <property type="entry name" value="FAD/NAD-bd_sf"/>
</dbReference>
<evidence type="ECO:0000256" key="4">
    <source>
        <dbReference type="ARBA" id="ARBA00022827"/>
    </source>
</evidence>
<comment type="catalytic activity">
    <reaction evidence="7">
        <text>a quinone + NADH + H(+) = a quinol + NAD(+)</text>
        <dbReference type="Rhea" id="RHEA:46160"/>
        <dbReference type="ChEBI" id="CHEBI:15378"/>
        <dbReference type="ChEBI" id="CHEBI:24646"/>
        <dbReference type="ChEBI" id="CHEBI:57540"/>
        <dbReference type="ChEBI" id="CHEBI:57945"/>
        <dbReference type="ChEBI" id="CHEBI:132124"/>
        <dbReference type="EC" id="1.6.5.9"/>
    </reaction>
</comment>
<evidence type="ECO:0000256" key="6">
    <source>
        <dbReference type="ARBA" id="ARBA00023027"/>
    </source>
</evidence>
<dbReference type="Proteomes" id="UP000612893">
    <property type="component" value="Unassembled WGS sequence"/>
</dbReference>
<sequence>MADPDPARHEIRTLPHPRVIIVGAGFAGLACARKLNGRSVDVLLIDERNYHLFTPLLYQVATALLTPSDISYPLRRIFRRSLNVRPIQARVTSVDFDRKVVAVGRSREISYDFLVLATGSANNYFGNERIAHHAIGLKFLEEATRLRNHVLSCLERADQETDPEERRALLTFLVVGGGPTGVEYSGALGELIQLVGGNDYPSISPSEVRIVLVEGRDRLLGMFHEKLGRYARRVLEKRHIEVITDALVSSADAGSATLSNGSKVSTRTIVWSAGVIPEAPPVKDSPPPQTRSKRLQVDDSLRVVGTANVFAIGDVGGATGNGEELAMLSAPAMQEGRYVAREIMRLVESGESPAEPFRYFDKGTMATIGRNAGVAQLRGGIMFTGFIGWMTWIFVHIYYLIGFRNRLIAMVTWAWNYLRFDRPIRLILQSERDPEVESAVEGSAAPHGSDPEGRG</sequence>
<reference evidence="11" key="1">
    <citation type="submission" date="2020-10" db="EMBL/GenBank/DDBJ databases">
        <title>Ca. Dormibacterota MAGs.</title>
        <authorList>
            <person name="Montgomery K."/>
        </authorList>
    </citation>
    <scope>NUCLEOTIDE SEQUENCE [LARGE SCALE GENOMIC DNA]</scope>
    <source>
        <strain evidence="11">SC8812_S17_10</strain>
    </source>
</reference>
<keyword evidence="12" id="KW-1185">Reference proteome</keyword>
<evidence type="ECO:0000256" key="2">
    <source>
        <dbReference type="ARBA" id="ARBA00012637"/>
    </source>
</evidence>
<organism evidence="11 12">
    <name type="scientific">Candidatus Nephthysia bennettiae</name>
    <dbReference type="NCBI Taxonomy" id="3127016"/>
    <lineage>
        <taxon>Bacteria</taxon>
        <taxon>Bacillati</taxon>
        <taxon>Candidatus Dormiibacterota</taxon>
        <taxon>Candidatus Dormibacteria</taxon>
        <taxon>Candidatus Dormibacterales</taxon>
        <taxon>Candidatus Dormibacteraceae</taxon>
        <taxon>Candidatus Nephthysia</taxon>
    </lineage>
</organism>
<evidence type="ECO:0000256" key="1">
    <source>
        <dbReference type="ARBA" id="ARBA00005272"/>
    </source>
</evidence>
<comment type="similarity">
    <text evidence="1">Belongs to the NADH dehydrogenase family.</text>
</comment>
<evidence type="ECO:0000256" key="7">
    <source>
        <dbReference type="ARBA" id="ARBA00047599"/>
    </source>
</evidence>
<accession>A0A934KAY3</accession>
<protein>
    <recommendedName>
        <fullName evidence="2">NADH:ubiquinone reductase (non-electrogenic)</fullName>
        <ecNumber evidence="2">1.6.5.9</ecNumber>
    </recommendedName>
</protein>
<evidence type="ECO:0000313" key="12">
    <source>
        <dbReference type="Proteomes" id="UP000612893"/>
    </source>
</evidence>
<keyword evidence="3" id="KW-0285">Flavoprotein</keyword>
<dbReference type="EC" id="1.6.5.9" evidence="2"/>
<dbReference type="PANTHER" id="PTHR43706">
    <property type="entry name" value="NADH DEHYDROGENASE"/>
    <property type="match status" value="1"/>
</dbReference>
<keyword evidence="9" id="KW-1133">Transmembrane helix</keyword>
<dbReference type="SUPFAM" id="SSF51905">
    <property type="entry name" value="FAD/NAD(P)-binding domain"/>
    <property type="match status" value="2"/>
</dbReference>
<dbReference type="AlphaFoldDB" id="A0A934KAY3"/>
<evidence type="ECO:0000313" key="11">
    <source>
        <dbReference type="EMBL" id="MBJ7599881.1"/>
    </source>
</evidence>
<keyword evidence="5" id="KW-0560">Oxidoreductase</keyword>
<evidence type="ECO:0000256" key="5">
    <source>
        <dbReference type="ARBA" id="ARBA00023002"/>
    </source>
</evidence>
<dbReference type="PANTHER" id="PTHR43706:SF47">
    <property type="entry name" value="EXTERNAL NADH-UBIQUINONE OXIDOREDUCTASE 1, MITOCHONDRIAL-RELATED"/>
    <property type="match status" value="1"/>
</dbReference>
<keyword evidence="9" id="KW-0472">Membrane</keyword>
<keyword evidence="6" id="KW-0520">NAD</keyword>
<comment type="caution">
    <text evidence="11">The sequence shown here is derived from an EMBL/GenBank/DDBJ whole genome shotgun (WGS) entry which is preliminary data.</text>
</comment>
<dbReference type="EMBL" id="JAEKNR010000176">
    <property type="protein sequence ID" value="MBJ7599881.1"/>
    <property type="molecule type" value="Genomic_DNA"/>
</dbReference>
<evidence type="ECO:0000256" key="9">
    <source>
        <dbReference type="SAM" id="Phobius"/>
    </source>
</evidence>
<evidence type="ECO:0000256" key="3">
    <source>
        <dbReference type="ARBA" id="ARBA00022630"/>
    </source>
</evidence>
<feature type="transmembrane region" description="Helical" evidence="9">
    <location>
        <begin position="380"/>
        <end position="401"/>
    </location>
</feature>
<name>A0A934KAY3_9BACT</name>
<dbReference type="PRINTS" id="PR00368">
    <property type="entry name" value="FADPNR"/>
</dbReference>
<dbReference type="PRINTS" id="PR00411">
    <property type="entry name" value="PNDRDTASEI"/>
</dbReference>
<feature type="region of interest" description="Disordered" evidence="8">
    <location>
        <begin position="432"/>
        <end position="455"/>
    </location>
</feature>
<keyword evidence="4" id="KW-0274">FAD</keyword>
<dbReference type="InterPro" id="IPR023753">
    <property type="entry name" value="FAD/NAD-binding_dom"/>
</dbReference>
<evidence type="ECO:0000256" key="8">
    <source>
        <dbReference type="SAM" id="MobiDB-lite"/>
    </source>
</evidence>
<dbReference type="RefSeq" id="WP_338203515.1">
    <property type="nucleotide sequence ID" value="NZ_JAEKNR010000176.1"/>
</dbReference>
<proteinExistence type="inferred from homology"/>
<evidence type="ECO:0000259" key="10">
    <source>
        <dbReference type="Pfam" id="PF07992"/>
    </source>
</evidence>
<dbReference type="GO" id="GO:0050136">
    <property type="term" value="F:NADH dehydrogenase (quinone) (non-electrogenic) activity"/>
    <property type="evidence" value="ECO:0007669"/>
    <property type="project" value="UniProtKB-EC"/>
</dbReference>
<keyword evidence="9" id="KW-0812">Transmembrane</keyword>
<feature type="domain" description="FAD/NAD(P)-binding" evidence="10">
    <location>
        <begin position="18"/>
        <end position="333"/>
    </location>
</feature>
<gene>
    <name evidence="11" type="ORF">JF922_17610</name>
</gene>
<dbReference type="Pfam" id="PF07992">
    <property type="entry name" value="Pyr_redox_2"/>
    <property type="match status" value="1"/>
</dbReference>